<evidence type="ECO:0000313" key="2">
    <source>
        <dbReference type="EMBL" id="MEE6186064.1"/>
    </source>
</evidence>
<feature type="domain" description="Peptidase M1 membrane alanine aminopeptidase" evidence="1">
    <location>
        <begin position="322"/>
        <end position="519"/>
    </location>
</feature>
<dbReference type="InterPro" id="IPR034015">
    <property type="entry name" value="M1_LTA4H"/>
</dbReference>
<keyword evidence="2" id="KW-0645">Protease</keyword>
<dbReference type="Gene3D" id="1.10.390.10">
    <property type="entry name" value="Neutral Protease Domain 2"/>
    <property type="match status" value="1"/>
</dbReference>
<dbReference type="SUPFAM" id="SSF55486">
    <property type="entry name" value="Metalloproteases ('zincins'), catalytic domain"/>
    <property type="match status" value="1"/>
</dbReference>
<dbReference type="PANTHER" id="PTHR45726:SF3">
    <property type="entry name" value="LEUKOTRIENE A-4 HYDROLASE"/>
    <property type="match status" value="1"/>
</dbReference>
<dbReference type="InterPro" id="IPR014782">
    <property type="entry name" value="Peptidase_M1_dom"/>
</dbReference>
<reference evidence="2 3" key="1">
    <citation type="submission" date="2024-01" db="EMBL/GenBank/DDBJ databases">
        <title>Niabella digestum sp. nov., isolated from waste digestion system.</title>
        <authorList>
            <person name="Zhang L."/>
        </authorList>
    </citation>
    <scope>NUCLEOTIDE SEQUENCE [LARGE SCALE GENOMIC DNA]</scope>
    <source>
        <strain evidence="2 3">A18</strain>
    </source>
</reference>
<dbReference type="EC" id="3.4.11.-" evidence="2"/>
<keyword evidence="2" id="KW-0378">Hydrolase</keyword>
<dbReference type="CDD" id="cd09604">
    <property type="entry name" value="M1_APN_like"/>
    <property type="match status" value="1"/>
</dbReference>
<name>A0ABU7RDI7_9BACT</name>
<proteinExistence type="predicted"/>
<keyword evidence="3" id="KW-1185">Reference proteome</keyword>
<dbReference type="PANTHER" id="PTHR45726">
    <property type="entry name" value="LEUKOTRIENE A-4 HYDROLASE"/>
    <property type="match status" value="1"/>
</dbReference>
<keyword evidence="2" id="KW-0031">Aminopeptidase</keyword>
<dbReference type="Proteomes" id="UP001357452">
    <property type="component" value="Unassembled WGS sequence"/>
</dbReference>
<protein>
    <submittedName>
        <fullName evidence="2">M1 family metallopeptidase</fullName>
        <ecNumber evidence="2">3.4.11.-</ecNumber>
    </submittedName>
</protein>
<gene>
    <name evidence="2" type="ORF">V2H41_02135</name>
</gene>
<dbReference type="GO" id="GO:0004177">
    <property type="term" value="F:aminopeptidase activity"/>
    <property type="evidence" value="ECO:0007669"/>
    <property type="project" value="UniProtKB-KW"/>
</dbReference>
<dbReference type="EMBL" id="JAZGLY010000001">
    <property type="protein sequence ID" value="MEE6186064.1"/>
    <property type="molecule type" value="Genomic_DNA"/>
</dbReference>
<dbReference type="Pfam" id="PF01433">
    <property type="entry name" value="Peptidase_M1"/>
    <property type="match status" value="1"/>
</dbReference>
<dbReference type="InterPro" id="IPR027268">
    <property type="entry name" value="Peptidase_M4/M1_CTD_sf"/>
</dbReference>
<organism evidence="2 3">
    <name type="scientific">Niabella digestorum</name>
    <dbReference type="NCBI Taxonomy" id="3117701"/>
    <lineage>
        <taxon>Bacteria</taxon>
        <taxon>Pseudomonadati</taxon>
        <taxon>Bacteroidota</taxon>
        <taxon>Chitinophagia</taxon>
        <taxon>Chitinophagales</taxon>
        <taxon>Chitinophagaceae</taxon>
        <taxon>Niabella</taxon>
    </lineage>
</organism>
<comment type="caution">
    <text evidence="2">The sequence shown here is derived from an EMBL/GenBank/DDBJ whole genome shotgun (WGS) entry which is preliminary data.</text>
</comment>
<dbReference type="RefSeq" id="WP_330973469.1">
    <property type="nucleotide sequence ID" value="NZ_JAZGLY010000001.1"/>
</dbReference>
<accession>A0ABU7RDI7</accession>
<evidence type="ECO:0000259" key="1">
    <source>
        <dbReference type="Pfam" id="PF01433"/>
    </source>
</evidence>
<evidence type="ECO:0000313" key="3">
    <source>
        <dbReference type="Proteomes" id="UP001357452"/>
    </source>
</evidence>
<sequence length="526" mass="60897">MKYIFSTIVIWCSVLFVYGQDSNTYWQQDVDYTINVTLDDKANALKGNISIQYKNNSPETLNYIWFHIWPNAYKHDSTALFQQIKTDPTSQEDLSSITYGYIDGLNFKVNGKAAKTEPHSNPQYIDIIKVVLPKGLKPGESTNIQTDFYVKLPSYFSRSGYADGQFMATQWYPKPAVFDKKGWHEFPYLSMGEYYSEYGNFKVNITLPGEYVVGATGVLENEDEREQYKKIGTFNATYRDTVPQLYQGKPGNKTLTYIAKNVPDFAWFAEKNVVIQYDTLVLPSGKTVDVFTYYKNKPETIWKNSVDYAKDATRFYSMAIGEYEYPTVQVFEGPKNNSSGGMEYPMITLITVPGASKEYLDGVIAHEIGHNWFMSMLGSNEREHTWQDEGLNTYYQFRYEAEKHRYNSIFGDQIPPELKKLPLNQFQSLLYNAMKQIPMTQVIDQPAANFKSSEEYGIISYIKTAVWVYEMEKRFGKDQLDAAFQQYFKEWRHKHPQPEDLKASFEKSLGTNLDEFFDKLKTEGNL</sequence>